<dbReference type="Pfam" id="PF00583">
    <property type="entry name" value="Acetyltransf_1"/>
    <property type="match status" value="1"/>
</dbReference>
<proteinExistence type="predicted"/>
<dbReference type="Proteomes" id="UP001161757">
    <property type="component" value="Unassembled WGS sequence"/>
</dbReference>
<gene>
    <name evidence="2" type="ORF">HRR80_004713</name>
</gene>
<dbReference type="InterPro" id="IPR016181">
    <property type="entry name" value="Acyl_CoA_acyltransferase"/>
</dbReference>
<dbReference type="GO" id="GO:0016747">
    <property type="term" value="F:acyltransferase activity, transferring groups other than amino-acyl groups"/>
    <property type="evidence" value="ECO:0007669"/>
    <property type="project" value="InterPro"/>
</dbReference>
<evidence type="ECO:0000259" key="1">
    <source>
        <dbReference type="Pfam" id="PF00583"/>
    </source>
</evidence>
<dbReference type="EMBL" id="JAJGCB010000008">
    <property type="protein sequence ID" value="KAJ8991372.1"/>
    <property type="molecule type" value="Genomic_DNA"/>
</dbReference>
<evidence type="ECO:0000313" key="2">
    <source>
        <dbReference type="EMBL" id="KAJ8991372.1"/>
    </source>
</evidence>
<protein>
    <recommendedName>
        <fullName evidence="1">N-acetyltransferase domain-containing protein</fullName>
    </recommendedName>
</protein>
<dbReference type="Gene3D" id="3.40.630.30">
    <property type="match status" value="1"/>
</dbReference>
<reference evidence="2" key="1">
    <citation type="submission" date="2023-01" db="EMBL/GenBank/DDBJ databases">
        <title>Exophiala dermititidis isolated from Cystic Fibrosis Patient.</title>
        <authorList>
            <person name="Kurbessoian T."/>
            <person name="Crocker A."/>
            <person name="Murante D."/>
            <person name="Hogan D.A."/>
            <person name="Stajich J.E."/>
        </authorList>
    </citation>
    <scope>NUCLEOTIDE SEQUENCE</scope>
    <source>
        <strain evidence="2">Ex8</strain>
    </source>
</reference>
<evidence type="ECO:0000313" key="3">
    <source>
        <dbReference type="Proteomes" id="UP001161757"/>
    </source>
</evidence>
<dbReference type="InterPro" id="IPR000182">
    <property type="entry name" value="GNAT_dom"/>
</dbReference>
<accession>A0AAN6ETQ3</accession>
<dbReference type="PANTHER" id="PTHR42791">
    <property type="entry name" value="GNAT FAMILY ACETYLTRANSFERASE"/>
    <property type="match status" value="1"/>
</dbReference>
<feature type="domain" description="N-acetyltransferase" evidence="1">
    <location>
        <begin position="157"/>
        <end position="246"/>
    </location>
</feature>
<comment type="caution">
    <text evidence="2">The sequence shown here is derived from an EMBL/GenBank/DDBJ whole genome shotgun (WGS) entry which is preliminary data.</text>
</comment>
<dbReference type="AlphaFoldDB" id="A0AAN6ETQ3"/>
<organism evidence="2 3">
    <name type="scientific">Exophiala dermatitidis</name>
    <name type="common">Black yeast-like fungus</name>
    <name type="synonym">Wangiella dermatitidis</name>
    <dbReference type="NCBI Taxonomy" id="5970"/>
    <lineage>
        <taxon>Eukaryota</taxon>
        <taxon>Fungi</taxon>
        <taxon>Dikarya</taxon>
        <taxon>Ascomycota</taxon>
        <taxon>Pezizomycotina</taxon>
        <taxon>Eurotiomycetes</taxon>
        <taxon>Chaetothyriomycetidae</taxon>
        <taxon>Chaetothyriales</taxon>
        <taxon>Herpotrichiellaceae</taxon>
        <taxon>Exophiala</taxon>
    </lineage>
</organism>
<dbReference type="SUPFAM" id="SSF55729">
    <property type="entry name" value="Acyl-CoA N-acyltransferases (Nat)"/>
    <property type="match status" value="1"/>
</dbReference>
<name>A0AAN6ETQ3_EXODE</name>
<sequence length="294" mass="33329">MAQTSVDQGLTEPTQRHPDIRIRQARVEEDDVLSRILCNAFLPVWNHNWFHGISKPLEPVQIGTVNGPTPPMTRRQKTRVRFYRSLVKLTRYLAGDSNVLVADVPASDANSKPGARDIGAIILWSPPGKRIKWYDTLNLVRSGNLALILPWHYGPSGFWRIEMIYEANVFSMFKKTLPDLPPSGFKEPQCGFIQMLATNPKYLGNGYASLVLKHRMDQHFVEFPDRPVILDTTTEQAIRAYTKLGFKILAQMPVDTGTDELGIWLSKSASEEVRRKGRETCIQTVMVKMPPQSQ</sequence>
<dbReference type="InterPro" id="IPR052523">
    <property type="entry name" value="Trichothecene_AcTrans"/>
</dbReference>
<dbReference type="PANTHER" id="PTHR42791:SF1">
    <property type="entry name" value="N-ACETYLTRANSFERASE DOMAIN-CONTAINING PROTEIN"/>
    <property type="match status" value="1"/>
</dbReference>